<evidence type="ECO:0000313" key="2">
    <source>
        <dbReference type="Proteomes" id="UP000308836"/>
    </source>
</evidence>
<protein>
    <submittedName>
        <fullName evidence="1">Uncharacterized protein</fullName>
    </submittedName>
</protein>
<organism evidence="1 2">
    <name type="scientific">Dubosiella muris</name>
    <dbReference type="NCBI Taxonomy" id="3038133"/>
    <lineage>
        <taxon>Bacteria</taxon>
        <taxon>Bacillati</taxon>
        <taxon>Bacillota</taxon>
        <taxon>Erysipelotrichia</taxon>
        <taxon>Erysipelotrichales</taxon>
        <taxon>Erysipelotrichaceae</taxon>
        <taxon>Dubosiella</taxon>
    </lineage>
</organism>
<evidence type="ECO:0000313" key="1">
    <source>
        <dbReference type="EMBL" id="TGY66787.1"/>
    </source>
</evidence>
<comment type="caution">
    <text evidence="1">The sequence shown here is derived from an EMBL/GenBank/DDBJ whole genome shotgun (WGS) entry which is preliminary data.</text>
</comment>
<accession>A0AC61R9Q7</accession>
<name>A0AC61R9Q7_9FIRM</name>
<proteinExistence type="predicted"/>
<keyword evidence="2" id="KW-1185">Reference proteome</keyword>
<dbReference type="Proteomes" id="UP000308836">
    <property type="component" value="Unassembled WGS sequence"/>
</dbReference>
<gene>
    <name evidence="1" type="ORF">E5336_03100</name>
</gene>
<dbReference type="EMBL" id="SRYG01000004">
    <property type="protein sequence ID" value="TGY66787.1"/>
    <property type="molecule type" value="Genomic_DNA"/>
</dbReference>
<sequence>MEEKGKGLFKATSIVCLALAIITWVSIALAAVTLVIASGTIGQMKEIGMENFADLPVDPSLLSMMTSTSFMAAFTVLGVASGVLSGLMWLNGWRVLKACAQSEIFTAQNGKWIRQAAWYLLATVALGVVVGILMATGFGAVSGWMSLLVLVGSVDLGALIAGVLLLCVADWIAGVEKPSLWQGARVLTVFGVVFNALAGIAFVVLAVLIWNQTVGGEVVKSLTLVQPDATINVTSSAHPYMGTIVSLVEGALSCGLSAALCFLFYQIVRTEPDEMGTQANAKRLEVAGGLCFANLLVPVVAGLLTLSGFHFDLNVSAIVCGMILFCIARVVERKNLSMY</sequence>
<reference evidence="1" key="1">
    <citation type="submission" date="2019-04" db="EMBL/GenBank/DDBJ databases">
        <title>Microbes associate with the intestines of laboratory mice.</title>
        <authorList>
            <person name="Navarre W."/>
            <person name="Wong E."/>
            <person name="Huang K."/>
            <person name="Tropini C."/>
            <person name="Ng K."/>
            <person name="Yu B."/>
        </authorList>
    </citation>
    <scope>NUCLEOTIDE SEQUENCE</scope>
    <source>
        <strain evidence="1">NM09_H32</strain>
    </source>
</reference>